<dbReference type="EMBL" id="CAASIK010000022">
    <property type="protein sequence ID" value="VNB71152.1"/>
    <property type="molecule type" value="Genomic_DNA"/>
</dbReference>
<evidence type="ECO:0000313" key="13">
    <source>
        <dbReference type="EMBL" id="SUN91224.1"/>
    </source>
</evidence>
<dbReference type="GeneID" id="45652853"/>
<evidence type="ECO:0000313" key="44">
    <source>
        <dbReference type="Proteomes" id="UP001184693"/>
    </source>
</evidence>
<evidence type="ECO:0000313" key="9">
    <source>
        <dbReference type="EMBL" id="MTV90164.1"/>
    </source>
</evidence>
<evidence type="ECO:0000313" key="37">
    <source>
        <dbReference type="Proteomes" id="UP000437160"/>
    </source>
</evidence>
<dbReference type="EMBL" id="CAANCB010000023">
    <property type="protein sequence ID" value="VKB82122.1"/>
    <property type="molecule type" value="Genomic_DNA"/>
</dbReference>
<dbReference type="Proteomes" id="UP000474228">
    <property type="component" value="Unassembled WGS sequence"/>
</dbReference>
<dbReference type="Proteomes" id="UP000437160">
    <property type="component" value="Unassembled WGS sequence"/>
</dbReference>
<dbReference type="Proteomes" id="UP000483094">
    <property type="component" value="Unassembled WGS sequence"/>
</dbReference>
<evidence type="ECO:0000313" key="10">
    <source>
        <dbReference type="EMBL" id="MTV99143.1"/>
    </source>
</evidence>
<evidence type="ECO:0000313" key="36">
    <source>
        <dbReference type="Proteomes" id="UP000405447"/>
    </source>
</evidence>
<dbReference type="Proteomes" id="UP000405447">
    <property type="component" value="Unassembled WGS sequence"/>
</dbReference>
<evidence type="ECO:0000313" key="35">
    <source>
        <dbReference type="Proteomes" id="UP000358702"/>
    </source>
</evidence>
<dbReference type="EMBL" id="WNHU01000052">
    <property type="protein sequence ID" value="MTV43750.1"/>
    <property type="molecule type" value="Genomic_DNA"/>
</dbReference>
<evidence type="ECO:0000313" key="31">
    <source>
        <dbReference type="Proteomes" id="UP000311381"/>
    </source>
</evidence>
<organism evidence="3 44">
    <name type="scientific">Streptococcus pneumoniae</name>
    <dbReference type="NCBI Taxonomy" id="1313"/>
    <lineage>
        <taxon>Bacteria</taxon>
        <taxon>Bacillati</taxon>
        <taxon>Bacillota</taxon>
        <taxon>Bacilli</taxon>
        <taxon>Lactobacillales</taxon>
        <taxon>Streptococcaceae</taxon>
        <taxon>Streptococcus</taxon>
    </lineage>
</organism>
<dbReference type="Proteomes" id="UP000310822">
    <property type="component" value="Unassembled WGS sequence"/>
</dbReference>
<gene>
    <name evidence="12" type="ORF">A5N45_10700</name>
    <name evidence="2" type="ORF">ERS020924_01967</name>
    <name evidence="1" type="ORF">ERS021383_00488</name>
    <name evidence="7" type="ORF">GM535_08805</name>
    <name evidence="10" type="ORF">GM536_08675</name>
    <name evidence="11" type="ORF">GM537_08980</name>
    <name evidence="5" type="ORF">GM539_09485</name>
    <name evidence="6" type="ORF">GM540_00830</name>
    <name evidence="8" type="ORF">GM543_05615</name>
    <name evidence="9" type="ORF">GM544_06670</name>
    <name evidence="4" type="ORF">GM545_09030</name>
    <name evidence="13" type="ORF">NCTC13734_02069</name>
    <name evidence="3" type="ORF">RLG82_07255</name>
    <name evidence="20" type="ORF">SAMEA104154639_01670</name>
    <name evidence="16" type="ORF">SAMEA2627268_02240</name>
    <name evidence="18" type="ORF">SAMEA2696453_01163</name>
    <name evidence="17" type="ORF">SAMEA2783718_02224</name>
    <name evidence="23" type="ORF">SAMEA3171064_02048</name>
    <name evidence="15" type="ORF">SAMEA3353631_02356</name>
    <name evidence="19" type="ORF">SAMEA3354366_01643</name>
    <name evidence="21" type="ORF">SAMEA3389245_00791</name>
    <name evidence="14" type="ORF">SAMEA3431391_01795</name>
    <name evidence="22" type="ORF">SAMEA4038883_01758</name>
</gene>
<dbReference type="EMBL" id="CAAXWD010000004">
    <property type="protein sequence ID" value="VQD05780.1"/>
    <property type="molecule type" value="Genomic_DNA"/>
</dbReference>
<evidence type="ECO:0000313" key="40">
    <source>
        <dbReference type="Proteomes" id="UP000474228"/>
    </source>
</evidence>
<dbReference type="Proteomes" id="UP000729182">
    <property type="component" value="Unassembled WGS sequence"/>
</dbReference>
<dbReference type="Proteomes" id="UP000311381">
    <property type="component" value="Unassembled WGS sequence"/>
</dbReference>
<dbReference type="Proteomes" id="UP000312530">
    <property type="component" value="Unassembled WGS sequence"/>
</dbReference>
<dbReference type="EMBL" id="NNBW01000212">
    <property type="protein sequence ID" value="OYL24829.1"/>
    <property type="molecule type" value="Genomic_DNA"/>
</dbReference>
<evidence type="ECO:0000313" key="42">
    <source>
        <dbReference type="Proteomes" id="UP000483094"/>
    </source>
</evidence>
<evidence type="ECO:0000313" key="29">
    <source>
        <dbReference type="Proteomes" id="UP000310822"/>
    </source>
</evidence>
<protein>
    <submittedName>
        <fullName evidence="3">Uncharacterized protein</fullName>
    </submittedName>
</protein>
<evidence type="ECO:0000313" key="3">
    <source>
        <dbReference type="EMBL" id="MDS8038788.1"/>
    </source>
</evidence>
<dbReference type="Proteomes" id="UP000314107">
    <property type="component" value="Unassembled WGS sequence"/>
</dbReference>
<dbReference type="EMBL" id="WNIB01000029">
    <property type="protein sequence ID" value="MTV90164.1"/>
    <property type="molecule type" value="Genomic_DNA"/>
</dbReference>
<reference evidence="28 29" key="4">
    <citation type="submission" date="2019-04" db="EMBL/GenBank/DDBJ databases">
        <authorList>
            <consortium name="Pathogen Informatics"/>
        </authorList>
    </citation>
    <scope>NUCLEOTIDE SEQUENCE [LARGE SCALE GENOMIC DNA]</scope>
    <source>
        <strain evidence="14">GPS_HK_21-sc-2296565</strain>
        <strain evidence="23 33">GPSC129</strain>
        <strain evidence="15 35">GPSC21</strain>
        <strain evidence="19 28">GPSC22</strain>
        <strain evidence="20 34">GPSC38</strain>
        <strain evidence="31 32">GPSC47</strain>
        <strain evidence="21 36">GPSC535</strain>
        <strain evidence="17 29">GPSC54</strain>
        <strain evidence="22 30">GPSC559</strain>
    </source>
</reference>
<evidence type="ECO:0000313" key="20">
    <source>
        <dbReference type="EMBL" id="VSJ53802.1"/>
    </source>
</evidence>
<evidence type="ECO:0000313" key="8">
    <source>
        <dbReference type="EMBL" id="MTV86998.1"/>
    </source>
</evidence>
<evidence type="ECO:0000313" key="7">
    <source>
        <dbReference type="EMBL" id="MTV77368.1"/>
    </source>
</evidence>
<evidence type="ECO:0000313" key="30">
    <source>
        <dbReference type="Proteomes" id="UP000310997"/>
    </source>
</evidence>
<dbReference type="EMBL" id="WNHJ01000044">
    <property type="protein sequence ID" value="MTV63610.1"/>
    <property type="molecule type" value="Genomic_DNA"/>
</dbReference>
<evidence type="ECO:0000313" key="21">
    <source>
        <dbReference type="EMBL" id="VST64333.1"/>
    </source>
</evidence>
<evidence type="ECO:0000313" key="32">
    <source>
        <dbReference type="Proteomes" id="UP000312530"/>
    </source>
</evidence>
<evidence type="ECO:0000313" key="38">
    <source>
        <dbReference type="Proteomes" id="UP000467349"/>
    </source>
</evidence>
<evidence type="ECO:0000313" key="5">
    <source>
        <dbReference type="EMBL" id="MTV63610.1"/>
    </source>
</evidence>
<dbReference type="EMBL" id="CABBZR010000013">
    <property type="protein sequence ID" value="VSJ53802.1"/>
    <property type="molecule type" value="Genomic_DNA"/>
</dbReference>
<evidence type="ECO:0000313" key="18">
    <source>
        <dbReference type="EMBL" id="VOG80962.1"/>
    </source>
</evidence>
<evidence type="ECO:0000313" key="1">
    <source>
        <dbReference type="EMBL" id="CJA32428.1"/>
    </source>
</evidence>
<evidence type="ECO:0000313" key="24">
    <source>
        <dbReference type="Proteomes" id="UP000042967"/>
    </source>
</evidence>
<proteinExistence type="predicted"/>
<reference evidence="37 38" key="5">
    <citation type="submission" date="2019-11" db="EMBL/GenBank/DDBJ databases">
        <title>Growth characteristics of pneumococcus vary with the chemical composition of the capsule and with environmental conditions.</title>
        <authorList>
            <person name="Tothpal A."/>
            <person name="Desobry K."/>
            <person name="Joshi S."/>
            <person name="Wyllie A.L."/>
            <person name="Weinberger D.M."/>
        </authorList>
    </citation>
    <scope>NUCLEOTIDE SEQUENCE [LARGE SCALE GENOMIC DNA]</scope>
    <source>
        <strain evidence="38">pnumococcus09N</strain>
        <strain evidence="4">Pnumococcus09N</strain>
        <strain evidence="7">Pnumococcus10A</strain>
        <strain evidence="41">pnumococcus15C</strain>
        <strain evidence="9">Pnumococcus15C</strain>
        <strain evidence="6">Pnumococcus19F</strain>
        <strain evidence="37 42">pnumococcus19F</strain>
        <strain evidence="5">Pnumococcus22F</strain>
        <strain evidence="40">pnumococcus22F</strain>
        <strain evidence="11">Pnumococcus23A</strain>
        <strain evidence="43">pnumococcus23A</strain>
        <strain evidence="8">Pnumococcus35B</strain>
        <strain evidence="39">pnumococcus35B</strain>
    </source>
</reference>
<evidence type="ECO:0000313" key="15">
    <source>
        <dbReference type="EMBL" id="VKB82122.1"/>
    </source>
</evidence>
<dbReference type="OMA" id="THEMNIW"/>
<dbReference type="Proteomes" id="UP000042967">
    <property type="component" value="Unassembled WGS sequence"/>
</dbReference>
<dbReference type="EMBL" id="WNHN01000034">
    <property type="protein sequence ID" value="MTV77368.1"/>
    <property type="molecule type" value="Genomic_DNA"/>
</dbReference>
<dbReference type="EMBL" id="LR216058">
    <property type="protein sequence ID" value="VFI33044.1"/>
    <property type="molecule type" value="Genomic_DNA"/>
</dbReference>
<evidence type="ECO:0000313" key="27">
    <source>
        <dbReference type="Proteomes" id="UP000254854"/>
    </source>
</evidence>
<dbReference type="Proteomes" id="UP000358702">
    <property type="component" value="Unassembled WGS sequence"/>
</dbReference>
<dbReference type="EMBL" id="CABDLL010000013">
    <property type="protein sequence ID" value="VTE40943.1"/>
    <property type="molecule type" value="Genomic_DNA"/>
</dbReference>
<evidence type="ECO:0000313" key="4">
    <source>
        <dbReference type="EMBL" id="MTV43750.1"/>
    </source>
</evidence>
<dbReference type="Proteomes" id="UP000298847">
    <property type="component" value="Unassembled WGS sequence"/>
</dbReference>
<evidence type="ECO:0000313" key="34">
    <source>
        <dbReference type="Proteomes" id="UP000314170"/>
    </source>
</evidence>
<evidence type="ECO:0000313" key="19">
    <source>
        <dbReference type="EMBL" id="VQD05780.1"/>
    </source>
</evidence>
<evidence type="ECO:0000313" key="28">
    <source>
        <dbReference type="Proteomes" id="UP000298847"/>
    </source>
</evidence>
<dbReference type="Proteomes" id="UP001184693">
    <property type="component" value="Unassembled WGS sequence"/>
</dbReference>
<evidence type="ECO:0000313" key="17">
    <source>
        <dbReference type="EMBL" id="VNB71152.1"/>
    </source>
</evidence>
<dbReference type="EMBL" id="CABCSJ010000002">
    <property type="protein sequence ID" value="VST64333.1"/>
    <property type="molecule type" value="Genomic_DNA"/>
</dbReference>
<evidence type="ECO:0000313" key="22">
    <source>
        <dbReference type="EMBL" id="VTE40943.1"/>
    </source>
</evidence>
<dbReference type="Proteomes" id="UP000314170">
    <property type="component" value="Unassembled WGS sequence"/>
</dbReference>
<dbReference type="Proteomes" id="UP000467349">
    <property type="component" value="Unassembled WGS sequence"/>
</dbReference>
<dbReference type="EMBL" id="WNIA01000051">
    <property type="protein sequence ID" value="MTV99143.1"/>
    <property type="molecule type" value="Genomic_DNA"/>
</dbReference>
<dbReference type="EMBL" id="WNHS01000038">
    <property type="protein sequence ID" value="MTW24966.1"/>
    <property type="molecule type" value="Genomic_DNA"/>
</dbReference>
<accession>A0A0B7MCX2</accession>
<evidence type="ECO:0000313" key="33">
    <source>
        <dbReference type="Proteomes" id="UP000314107"/>
    </source>
</evidence>
<dbReference type="EMBL" id="UHFW01000006">
    <property type="protein sequence ID" value="SUN91224.1"/>
    <property type="molecule type" value="Genomic_DNA"/>
</dbReference>
<dbReference type="EMBL" id="CQVU01000025">
    <property type="protein sequence ID" value="COA39081.1"/>
    <property type="molecule type" value="Genomic_DNA"/>
</dbReference>
<reference evidence="12 26" key="2">
    <citation type="submission" date="2017-07" db="EMBL/GenBank/DDBJ databases">
        <title>Invasive disease caused simultaneously by more than one serotype of Streptococcus pneumoniae, South Africa.</title>
        <authorList>
            <person name="Ndlangisa K."/>
            <person name="Du Plessis M."/>
            <person name="Von Gottberg A."/>
        </authorList>
    </citation>
    <scope>NUCLEOTIDE SEQUENCE [LARGE SCALE GENOMIC DNA]</scope>
    <source>
        <strain evidence="12 26">8227-15B</strain>
    </source>
</reference>
<dbReference type="Proteomes" id="UP000290138">
    <property type="component" value="Chromosome"/>
</dbReference>
<evidence type="ECO:0000313" key="11">
    <source>
        <dbReference type="EMBL" id="MTW24966.1"/>
    </source>
</evidence>
<dbReference type="EMBL" id="WNHX01000020">
    <property type="protein sequence ID" value="MTV86998.1"/>
    <property type="molecule type" value="Genomic_DNA"/>
</dbReference>
<dbReference type="Proteomes" id="UP000476212">
    <property type="component" value="Unassembled WGS sequence"/>
</dbReference>
<evidence type="ECO:0000313" key="14">
    <source>
        <dbReference type="EMBL" id="VFI33044.1"/>
    </source>
</evidence>
<evidence type="ECO:0000313" key="25">
    <source>
        <dbReference type="Proteomes" id="UP000043005"/>
    </source>
</evidence>
<dbReference type="AlphaFoldDB" id="A0A0B7MCX2"/>
<evidence type="ECO:0000313" key="2">
    <source>
        <dbReference type="EMBL" id="COA39081.1"/>
    </source>
</evidence>
<dbReference type="OrthoDB" id="2216881at2"/>
<dbReference type="Proteomes" id="UP000469505">
    <property type="component" value="Unassembled WGS sequence"/>
</dbReference>
<dbReference type="Proteomes" id="UP000254854">
    <property type="component" value="Unassembled WGS sequence"/>
</dbReference>
<dbReference type="EMBL" id="CAAQRO010000029">
    <property type="protein sequence ID" value="VMD03520.1"/>
    <property type="molecule type" value="Genomic_DNA"/>
</dbReference>
<dbReference type="EMBL" id="CKTV01000005">
    <property type="protein sequence ID" value="CJA32428.1"/>
    <property type="molecule type" value="Genomic_DNA"/>
</dbReference>
<reference evidence="13 27" key="3">
    <citation type="submission" date="2018-06" db="EMBL/GenBank/DDBJ databases">
        <authorList>
            <consortium name="Pathogen Informatics"/>
            <person name="Doyle S."/>
        </authorList>
    </citation>
    <scope>NUCLEOTIDE SEQUENCE [LARGE SCALE GENOMIC DNA]</scope>
    <source>
        <strain evidence="13 27">NCTC13734</strain>
    </source>
</reference>
<dbReference type="EMBL" id="WNHQ01000024">
    <property type="protein sequence ID" value="MTV72589.1"/>
    <property type="molecule type" value="Genomic_DNA"/>
</dbReference>
<evidence type="ECO:0000313" key="23">
    <source>
        <dbReference type="EMBL" id="VTH33866.1"/>
    </source>
</evidence>
<dbReference type="Proteomes" id="UP000310997">
    <property type="component" value="Unassembled WGS sequence"/>
</dbReference>
<name>A0A0B7MCX2_STREE</name>
<dbReference type="RefSeq" id="WP_000083614.1">
    <property type="nucleotide sequence ID" value="NZ_AP017971.1"/>
</dbReference>
<evidence type="ECO:0000313" key="6">
    <source>
        <dbReference type="EMBL" id="MTV72589.1"/>
    </source>
</evidence>
<dbReference type="EMBL" id="JAVPGZ010000211">
    <property type="protein sequence ID" value="MDS8038788.1"/>
    <property type="molecule type" value="Genomic_DNA"/>
</dbReference>
<evidence type="ECO:0000313" key="43">
    <source>
        <dbReference type="Proteomes" id="UP000490982"/>
    </source>
</evidence>
<dbReference type="Proteomes" id="UP000214939">
    <property type="component" value="Unassembled WGS sequence"/>
</dbReference>
<dbReference type="Proteomes" id="UP000490982">
    <property type="component" value="Unassembled WGS sequence"/>
</dbReference>
<dbReference type="EMBL" id="CABDQT010000029">
    <property type="protein sequence ID" value="VTH33866.1"/>
    <property type="molecule type" value="Genomic_DNA"/>
</dbReference>
<evidence type="ECO:0000313" key="39">
    <source>
        <dbReference type="Proteomes" id="UP000469505"/>
    </source>
</evidence>
<evidence type="ECO:0000313" key="41">
    <source>
        <dbReference type="Proteomes" id="UP000476212"/>
    </source>
</evidence>
<dbReference type="Proteomes" id="UP000043005">
    <property type="component" value="Unassembled WGS sequence"/>
</dbReference>
<evidence type="ECO:0000313" key="16">
    <source>
        <dbReference type="EMBL" id="VMD03520.1"/>
    </source>
</evidence>
<reference evidence="3" key="6">
    <citation type="submission" date="2023-06" db="EMBL/GenBank/DDBJ databases">
        <title>PCVPA Blantyre Malawi Pneumococcal carriage surveillance isolates.</title>
        <authorList>
            <person name="Obolski U."/>
            <person name="Swarthout T.D."/>
            <person name="Kalizang'Oma A."/>
            <person name="Mwalukomo T.S."/>
            <person name="Cave R."/>
            <person name="Brown C."/>
            <person name="Cornick J."/>
            <person name="Kamng'Ona A."/>
            <person name="Msefula J."/>
            <person name="French N."/>
            <person name="Hyderman R."/>
        </authorList>
    </citation>
    <scope>NUCLEOTIDE SEQUENCE</scope>
    <source>
        <strain evidence="3">BVY8TH</strain>
    </source>
</reference>
<reference evidence="24 25" key="1">
    <citation type="submission" date="2015-03" db="EMBL/GenBank/DDBJ databases">
        <authorList>
            <consortium name="Pathogen Informatics"/>
            <person name="Murphy D."/>
        </authorList>
    </citation>
    <scope>NUCLEOTIDE SEQUENCE [LARGE SCALE GENOMIC DNA]</scope>
    <source>
        <strain evidence="2 24">SMRU1414</strain>
        <strain evidence="1 25">SMRU1873</strain>
    </source>
</reference>
<evidence type="ECO:0000313" key="12">
    <source>
        <dbReference type="EMBL" id="OYL24829.1"/>
    </source>
</evidence>
<evidence type="ECO:0000313" key="26">
    <source>
        <dbReference type="Proteomes" id="UP000214939"/>
    </source>
</evidence>
<dbReference type="EMBL" id="CAAULE010000008">
    <property type="protein sequence ID" value="VOG80962.1"/>
    <property type="molecule type" value="Genomic_DNA"/>
</dbReference>
<sequence length="202" mass="23319">MSQSSYLSPLLWLKKEADKEKMSATQCQIFFFYYQMFELLFARESDMKDLCLGTKGFYFSQLEKNLLSGVSRFLKNLEGKVTLKANQEVSARKALFLALTTSQSDWQELAPVFDFYQTIGRLENPSLLSSQDRQHLMWIYQSALEKDYIVKVIGDKHFVLKRQDATKLTARQTQTLEILSQSEDLVNPVYVTLGEKGVLLLD</sequence>